<reference evidence="1" key="1">
    <citation type="submission" date="2014-11" db="EMBL/GenBank/DDBJ databases">
        <authorList>
            <person name="Otto D Thomas"/>
            <person name="Naeem Raeece"/>
        </authorList>
    </citation>
    <scope>NUCLEOTIDE SEQUENCE</scope>
</reference>
<proteinExistence type="predicted"/>
<dbReference type="VEuPathDB" id="CryptoDB:Cvel_22820"/>
<sequence>MRLRTVLFMGALLAPLVALLVRLHVLFRERAVDFSFHEREKQCVLHAHKNMQSSEDVVLWKNGIALTGSGDILKYLRAEEASPDGGVFAAYMGDVLRSGKGPESMVLEQVELEGYPSDIPLRIHGLHLSNATNRLYAVNHPGGFSRVEVFEISERPDGGPALRWLFAFAPTDGSFPVGGLNAVVEGTSPKEIYVTVFKPRGLKPPGLDEFFDSVEELGHILFASESESQVLRCVVDDDESEPQGTKGKGMCGKAASGFVLVNGMTADPGRNLFFVNEMIKKEVRVFSRSPEDGSLRYIKALTLPSVPDNIHFDSESGDLYVQTFPSFFRAALAMQKPVKEAVRVPGASLIFKNKGGAADGASMEYGERTIDHFLHDGSVLNFPTGFTRFGPLTLIGSVGATKGVMLCRDI</sequence>
<organism evidence="1">
    <name type="scientific">Chromera velia CCMP2878</name>
    <dbReference type="NCBI Taxonomy" id="1169474"/>
    <lineage>
        <taxon>Eukaryota</taxon>
        <taxon>Sar</taxon>
        <taxon>Alveolata</taxon>
        <taxon>Colpodellida</taxon>
        <taxon>Chromeraceae</taxon>
        <taxon>Chromera</taxon>
    </lineage>
</organism>
<gene>
    <name evidence="1" type="ORF">Cvel_22820</name>
</gene>
<dbReference type="AlphaFoldDB" id="A0A0G4GPK6"/>
<dbReference type="PANTHER" id="PTHR11799">
    <property type="entry name" value="PARAOXONASE"/>
    <property type="match status" value="1"/>
</dbReference>
<accession>A0A0G4GPK6</accession>
<dbReference type="EMBL" id="CDMZ01001419">
    <property type="protein sequence ID" value="CEM32294.1"/>
    <property type="molecule type" value="Genomic_DNA"/>
</dbReference>
<name>A0A0G4GPK6_9ALVE</name>
<evidence type="ECO:0000313" key="1">
    <source>
        <dbReference type="EMBL" id="CEM32294.1"/>
    </source>
</evidence>
<dbReference type="InterPro" id="IPR051288">
    <property type="entry name" value="Serum_paraoxonase/arylesterase"/>
</dbReference>
<protein>
    <recommendedName>
        <fullName evidence="2">SMP-30/Gluconolactonase/LRE-like region domain-containing protein</fullName>
    </recommendedName>
</protein>
<dbReference type="SUPFAM" id="SSF63829">
    <property type="entry name" value="Calcium-dependent phosphotriesterase"/>
    <property type="match status" value="1"/>
</dbReference>
<dbReference type="PANTHER" id="PTHR11799:SF12">
    <property type="entry name" value="PARAOXONASE-RELATED"/>
    <property type="match status" value="1"/>
</dbReference>
<dbReference type="InterPro" id="IPR011042">
    <property type="entry name" value="6-blade_b-propeller_TolB-like"/>
</dbReference>
<evidence type="ECO:0008006" key="2">
    <source>
        <dbReference type="Google" id="ProtNLM"/>
    </source>
</evidence>
<dbReference type="Gene3D" id="2.120.10.30">
    <property type="entry name" value="TolB, C-terminal domain"/>
    <property type="match status" value="1"/>
</dbReference>